<evidence type="ECO:0000256" key="8">
    <source>
        <dbReference type="ARBA" id="ARBA00022989"/>
    </source>
</evidence>
<evidence type="ECO:0000313" key="11">
    <source>
        <dbReference type="EMBL" id="CAD7235308.1"/>
    </source>
</evidence>
<name>A0A7R8ZXE0_9CRUS</name>
<keyword evidence="7" id="KW-0862">Zinc</keyword>
<evidence type="ECO:0000256" key="3">
    <source>
        <dbReference type="ARBA" id="ARBA00009989"/>
    </source>
</evidence>
<evidence type="ECO:0000256" key="4">
    <source>
        <dbReference type="ARBA" id="ARBA00022670"/>
    </source>
</evidence>
<dbReference type="PANTHER" id="PTHR42837:SF2">
    <property type="entry name" value="MEMBRANE METALLOPROTEASE ARASP2, CHLOROPLASTIC-RELATED"/>
    <property type="match status" value="1"/>
</dbReference>
<reference evidence="11" key="1">
    <citation type="submission" date="2020-11" db="EMBL/GenBank/DDBJ databases">
        <authorList>
            <person name="Tran Van P."/>
        </authorList>
    </citation>
    <scope>NUCLEOTIDE SEQUENCE</scope>
</reference>
<gene>
    <name evidence="11" type="ORF">CTOB1V02_LOCUS13123</name>
</gene>
<protein>
    <submittedName>
        <fullName evidence="11">Uncharacterized protein</fullName>
    </submittedName>
</protein>
<accession>A0A7R8ZXE0</accession>
<keyword evidence="9" id="KW-0482">Metalloprotease</keyword>
<keyword evidence="5" id="KW-0812">Transmembrane</keyword>
<dbReference type="PROSITE" id="PS50106">
    <property type="entry name" value="PDZ"/>
    <property type="match status" value="1"/>
</dbReference>
<comment type="subcellular location">
    <subcellularLocation>
        <location evidence="2">Membrane</location>
        <topology evidence="2">Multi-pass membrane protein</topology>
    </subcellularLocation>
</comment>
<keyword evidence="4" id="KW-0645">Protease</keyword>
<dbReference type="EMBL" id="OB672141">
    <property type="protein sequence ID" value="CAD7235308.1"/>
    <property type="molecule type" value="Genomic_DNA"/>
</dbReference>
<dbReference type="InterPro" id="IPR008915">
    <property type="entry name" value="Peptidase_M50"/>
</dbReference>
<dbReference type="Gene3D" id="2.30.42.10">
    <property type="match status" value="2"/>
</dbReference>
<comment type="cofactor">
    <cofactor evidence="1">
        <name>Zn(2+)</name>
        <dbReference type="ChEBI" id="CHEBI:29105"/>
    </cofactor>
</comment>
<dbReference type="NCBIfam" id="TIGR00054">
    <property type="entry name" value="RIP metalloprotease RseP"/>
    <property type="match status" value="1"/>
</dbReference>
<evidence type="ECO:0000256" key="9">
    <source>
        <dbReference type="ARBA" id="ARBA00023049"/>
    </source>
</evidence>
<keyword evidence="8" id="KW-1133">Transmembrane helix</keyword>
<dbReference type="SUPFAM" id="SSF50156">
    <property type="entry name" value="PDZ domain-like"/>
    <property type="match status" value="2"/>
</dbReference>
<evidence type="ECO:0000256" key="1">
    <source>
        <dbReference type="ARBA" id="ARBA00001947"/>
    </source>
</evidence>
<dbReference type="PANTHER" id="PTHR42837">
    <property type="entry name" value="REGULATOR OF SIGMA-E PROTEASE RSEP"/>
    <property type="match status" value="1"/>
</dbReference>
<dbReference type="OrthoDB" id="2272012at2759"/>
<dbReference type="InterPro" id="IPR036034">
    <property type="entry name" value="PDZ_sf"/>
</dbReference>
<dbReference type="GO" id="GO:0006508">
    <property type="term" value="P:proteolysis"/>
    <property type="evidence" value="ECO:0007669"/>
    <property type="project" value="UniProtKB-KW"/>
</dbReference>
<dbReference type="GO" id="GO:0004222">
    <property type="term" value="F:metalloendopeptidase activity"/>
    <property type="evidence" value="ECO:0007669"/>
    <property type="project" value="InterPro"/>
</dbReference>
<evidence type="ECO:0000256" key="6">
    <source>
        <dbReference type="ARBA" id="ARBA00022801"/>
    </source>
</evidence>
<dbReference type="InterPro" id="IPR004387">
    <property type="entry name" value="Pept_M50_Zn"/>
</dbReference>
<dbReference type="SMART" id="SM00228">
    <property type="entry name" value="PDZ"/>
    <property type="match status" value="2"/>
</dbReference>
<dbReference type="Pfam" id="PF02163">
    <property type="entry name" value="Peptidase_M50"/>
    <property type="match status" value="1"/>
</dbReference>
<keyword evidence="10" id="KW-0472">Membrane</keyword>
<evidence type="ECO:0000256" key="5">
    <source>
        <dbReference type="ARBA" id="ARBA00022692"/>
    </source>
</evidence>
<evidence type="ECO:0000256" key="2">
    <source>
        <dbReference type="ARBA" id="ARBA00004141"/>
    </source>
</evidence>
<dbReference type="InterPro" id="IPR041489">
    <property type="entry name" value="PDZ_6"/>
</dbReference>
<dbReference type="CDD" id="cd06163">
    <property type="entry name" value="S2P-M50_PDZ_RseP-like"/>
    <property type="match status" value="1"/>
</dbReference>
<organism evidence="11">
    <name type="scientific">Cyprideis torosa</name>
    <dbReference type="NCBI Taxonomy" id="163714"/>
    <lineage>
        <taxon>Eukaryota</taxon>
        <taxon>Metazoa</taxon>
        <taxon>Ecdysozoa</taxon>
        <taxon>Arthropoda</taxon>
        <taxon>Crustacea</taxon>
        <taxon>Oligostraca</taxon>
        <taxon>Ostracoda</taxon>
        <taxon>Podocopa</taxon>
        <taxon>Podocopida</taxon>
        <taxon>Cytherocopina</taxon>
        <taxon>Cytheroidea</taxon>
        <taxon>Cytherideidae</taxon>
        <taxon>Cyprideis</taxon>
    </lineage>
</organism>
<dbReference type="InterPro" id="IPR001478">
    <property type="entry name" value="PDZ"/>
</dbReference>
<dbReference type="GO" id="GO:0016020">
    <property type="term" value="C:membrane"/>
    <property type="evidence" value="ECO:0007669"/>
    <property type="project" value="UniProtKB-SubCell"/>
</dbReference>
<keyword evidence="6" id="KW-0378">Hydrolase</keyword>
<evidence type="ECO:0000256" key="10">
    <source>
        <dbReference type="ARBA" id="ARBA00023136"/>
    </source>
</evidence>
<dbReference type="Pfam" id="PF17820">
    <property type="entry name" value="PDZ_6"/>
    <property type="match status" value="1"/>
</dbReference>
<sequence length="321" mass="34894">MFMVGVDGVKPRIGNVAEDSIADRAGFNIDEVIASVNDQPVVSWSEASLALVNESLSTGQVKIGVVDADGIESERWLDLSNTRELLDEGNLLDKLGIRPWRPAAEAVFGELVPNGPAQKAGIKAGDRILAIDDQAMRSWQDLVDYVQAHPSRSLLFSLERDGEKLELPATTDSVERSGQSIGRIGAMPLIDREELAAMRVTVSHGPLDATLQGLAKTWDITVMTLRMMWKLVAGERTHLTAVIGVSAFLGFLALLSVSLGVLNLLPVPVLDGGHLLYYLIEWVKGSPLSDRAQMAGQQVGIVMLFGLMVFAFYNDITRLFN</sequence>
<dbReference type="CDD" id="cd23081">
    <property type="entry name" value="cpPDZ_EcRseP-like"/>
    <property type="match status" value="1"/>
</dbReference>
<comment type="similarity">
    <text evidence="3">Belongs to the peptidase M50A family.</text>
</comment>
<proteinExistence type="inferred from homology"/>
<dbReference type="AlphaFoldDB" id="A0A7R8ZXE0"/>
<evidence type="ECO:0000256" key="7">
    <source>
        <dbReference type="ARBA" id="ARBA00022833"/>
    </source>
</evidence>